<dbReference type="GO" id="GO:0008610">
    <property type="term" value="P:lipid biosynthetic process"/>
    <property type="evidence" value="ECO:0007669"/>
    <property type="project" value="TreeGrafter"/>
</dbReference>
<dbReference type="EMBL" id="JAEVFJ010000061">
    <property type="protein sequence ID" value="KAH8077899.1"/>
    <property type="molecule type" value="Genomic_DNA"/>
</dbReference>
<dbReference type="Proteomes" id="UP000813824">
    <property type="component" value="Unassembled WGS sequence"/>
</dbReference>
<comment type="function">
    <text evidence="6">Required for efficient N-glycosylation. Necessary for maintaining optimal levels of dolichol-linked oligosaccharides. Hydrolyzes dolichyl pyrophosphate at a very high rate and dolichyl monophosphate at a much lower rate. Does not act on phosphatidate.</text>
</comment>
<feature type="transmembrane region" description="Helical" evidence="6">
    <location>
        <begin position="123"/>
        <end position="143"/>
    </location>
</feature>
<comment type="subcellular location">
    <subcellularLocation>
        <location evidence="6">Endoplasmic reticulum membrane</location>
        <topology evidence="6">Multi-pass membrane protein</topology>
    </subcellularLocation>
    <subcellularLocation>
        <location evidence="1">Membrane</location>
        <topology evidence="1">Multi-pass membrane protein</topology>
    </subcellularLocation>
</comment>
<dbReference type="OrthoDB" id="302705at2759"/>
<dbReference type="PANTHER" id="PTHR11247:SF1">
    <property type="entry name" value="DOLICHYLDIPHOSPHATASE 1"/>
    <property type="match status" value="1"/>
</dbReference>
<feature type="domain" description="Phosphatidic acid phosphatase type 2/haloperoxidase" evidence="7">
    <location>
        <begin position="52"/>
        <end position="170"/>
    </location>
</feature>
<gene>
    <name evidence="8" type="ORF">BXZ70DRAFT_996692</name>
</gene>
<dbReference type="InterPro" id="IPR000326">
    <property type="entry name" value="PAP2/HPO"/>
</dbReference>
<accession>A0A8K0XJW2</accession>
<keyword evidence="9" id="KW-1185">Reference proteome</keyword>
<dbReference type="SMART" id="SM00014">
    <property type="entry name" value="acidPPc"/>
    <property type="match status" value="1"/>
</dbReference>
<evidence type="ECO:0000256" key="2">
    <source>
        <dbReference type="ARBA" id="ARBA00022692"/>
    </source>
</evidence>
<dbReference type="Gene3D" id="1.20.144.10">
    <property type="entry name" value="Phosphatidic acid phosphatase type 2/haloperoxidase"/>
    <property type="match status" value="1"/>
</dbReference>
<dbReference type="InterPro" id="IPR039667">
    <property type="entry name" value="Dolichyldiphosphatase_PAP2"/>
</dbReference>
<keyword evidence="2 6" id="KW-0812">Transmembrane</keyword>
<dbReference type="CDD" id="cd03382">
    <property type="entry name" value="PAP2_dolichyldiphosphatase"/>
    <property type="match status" value="1"/>
</dbReference>
<comment type="caution">
    <text evidence="8">The sequence shown here is derived from an EMBL/GenBank/DDBJ whole genome shotgun (WGS) entry which is preliminary data.</text>
</comment>
<evidence type="ECO:0000313" key="9">
    <source>
        <dbReference type="Proteomes" id="UP000813824"/>
    </source>
</evidence>
<feature type="transmembrane region" description="Helical" evidence="6">
    <location>
        <begin position="155"/>
        <end position="173"/>
    </location>
</feature>
<evidence type="ECO:0000256" key="3">
    <source>
        <dbReference type="ARBA" id="ARBA00022801"/>
    </source>
</evidence>
<evidence type="ECO:0000256" key="4">
    <source>
        <dbReference type="ARBA" id="ARBA00022989"/>
    </source>
</evidence>
<organism evidence="8 9">
    <name type="scientific">Cristinia sonorae</name>
    <dbReference type="NCBI Taxonomy" id="1940300"/>
    <lineage>
        <taxon>Eukaryota</taxon>
        <taxon>Fungi</taxon>
        <taxon>Dikarya</taxon>
        <taxon>Basidiomycota</taxon>
        <taxon>Agaricomycotina</taxon>
        <taxon>Agaricomycetes</taxon>
        <taxon>Agaricomycetidae</taxon>
        <taxon>Agaricales</taxon>
        <taxon>Pleurotineae</taxon>
        <taxon>Stephanosporaceae</taxon>
        <taxon>Cristinia</taxon>
    </lineage>
</organism>
<dbReference type="GO" id="GO:0005789">
    <property type="term" value="C:endoplasmic reticulum membrane"/>
    <property type="evidence" value="ECO:0007669"/>
    <property type="project" value="UniProtKB-SubCell"/>
</dbReference>
<keyword evidence="5 6" id="KW-0472">Membrane</keyword>
<dbReference type="SUPFAM" id="SSF48317">
    <property type="entry name" value="Acid phosphatase/Vanadium-dependent haloperoxidase"/>
    <property type="match status" value="1"/>
</dbReference>
<keyword evidence="3 6" id="KW-0378">Hydrolase</keyword>
<evidence type="ECO:0000256" key="5">
    <source>
        <dbReference type="ARBA" id="ARBA00023136"/>
    </source>
</evidence>
<proteinExistence type="inferred from homology"/>
<dbReference type="PANTHER" id="PTHR11247">
    <property type="entry name" value="PALMITOYL-PROTEIN THIOESTERASE/DOLICHYLDIPHOSPHATASE 1"/>
    <property type="match status" value="1"/>
</dbReference>
<comment type="pathway">
    <text evidence="6">Protein modification; protein glycosylation.</text>
</comment>
<sequence length="235" mass="26912">MVSLERSALDLTYVLYDSNSHTSHALAMLTLTPILLNPAYAALTIQTREAVYLEMWAGQMACEALNWVLKEWIQQERPNLDLGSGYGFPSSHSQWMGYFASFLLCHFTFRHQFVSTGYRILDGLFKLVLYSAIVAWSCAVAYSRYYLTYHTSAQVVWGFTIGILFGFTYYAAVELIPARYPNSLLGRARRGVLSSSVFTWFRIRDGWAVWSDGGLDAQYSEWRKVWNAKLDKKTL</sequence>
<dbReference type="UniPathway" id="UPA00378"/>
<dbReference type="GO" id="GO:0047874">
    <property type="term" value="F:dolichyldiphosphatase activity"/>
    <property type="evidence" value="ECO:0007669"/>
    <property type="project" value="UniProtKB-UniRule"/>
</dbReference>
<keyword evidence="6" id="KW-0256">Endoplasmic reticulum</keyword>
<evidence type="ECO:0000256" key="6">
    <source>
        <dbReference type="RuleBase" id="RU367078"/>
    </source>
</evidence>
<dbReference type="InterPro" id="IPR036938">
    <property type="entry name" value="PAP2/HPO_sf"/>
</dbReference>
<evidence type="ECO:0000256" key="1">
    <source>
        <dbReference type="ARBA" id="ARBA00004141"/>
    </source>
</evidence>
<comment type="caution">
    <text evidence="6">Lacks conserved residue(s) required for the propagation of feature annotation.</text>
</comment>
<keyword evidence="4 6" id="KW-1133">Transmembrane helix</keyword>
<name>A0A8K0XJW2_9AGAR</name>
<dbReference type="Pfam" id="PF01569">
    <property type="entry name" value="PAP2"/>
    <property type="match status" value="1"/>
</dbReference>
<comment type="similarity">
    <text evidence="6">Belongs to the dolichyldiphosphatase family.</text>
</comment>
<dbReference type="AlphaFoldDB" id="A0A8K0XJW2"/>
<comment type="catalytic activity">
    <reaction evidence="6">
        <text>a di-trans,poly-cis-dolichyl diphosphate + H2O = a di-trans,poly-cis-dolichyl phosphate + phosphate + H(+)</text>
        <dbReference type="Rhea" id="RHEA:14385"/>
        <dbReference type="Rhea" id="RHEA-COMP:19498"/>
        <dbReference type="Rhea" id="RHEA-COMP:19506"/>
        <dbReference type="ChEBI" id="CHEBI:15377"/>
        <dbReference type="ChEBI" id="CHEBI:15378"/>
        <dbReference type="ChEBI" id="CHEBI:43474"/>
        <dbReference type="ChEBI" id="CHEBI:57497"/>
        <dbReference type="ChEBI" id="CHEBI:57683"/>
        <dbReference type="EC" id="3.6.1.43"/>
    </reaction>
</comment>
<reference evidence="8" key="1">
    <citation type="journal article" date="2021" name="New Phytol.">
        <title>Evolutionary innovations through gain and loss of genes in the ectomycorrhizal Boletales.</title>
        <authorList>
            <person name="Wu G."/>
            <person name="Miyauchi S."/>
            <person name="Morin E."/>
            <person name="Kuo A."/>
            <person name="Drula E."/>
            <person name="Varga T."/>
            <person name="Kohler A."/>
            <person name="Feng B."/>
            <person name="Cao Y."/>
            <person name="Lipzen A."/>
            <person name="Daum C."/>
            <person name="Hundley H."/>
            <person name="Pangilinan J."/>
            <person name="Johnson J."/>
            <person name="Barry K."/>
            <person name="LaButti K."/>
            <person name="Ng V."/>
            <person name="Ahrendt S."/>
            <person name="Min B."/>
            <person name="Choi I.G."/>
            <person name="Park H."/>
            <person name="Plett J.M."/>
            <person name="Magnuson J."/>
            <person name="Spatafora J.W."/>
            <person name="Nagy L.G."/>
            <person name="Henrissat B."/>
            <person name="Grigoriev I.V."/>
            <person name="Yang Z.L."/>
            <person name="Xu J."/>
            <person name="Martin F.M."/>
        </authorList>
    </citation>
    <scope>NUCLEOTIDE SEQUENCE</scope>
    <source>
        <strain evidence="8">KKN 215</strain>
    </source>
</reference>
<dbReference type="GO" id="GO:0006487">
    <property type="term" value="P:protein N-linked glycosylation"/>
    <property type="evidence" value="ECO:0007669"/>
    <property type="project" value="UniProtKB-UniRule"/>
</dbReference>
<dbReference type="EC" id="3.6.1.43" evidence="6"/>
<evidence type="ECO:0000313" key="8">
    <source>
        <dbReference type="EMBL" id="KAH8077899.1"/>
    </source>
</evidence>
<evidence type="ECO:0000259" key="7">
    <source>
        <dbReference type="SMART" id="SM00014"/>
    </source>
</evidence>
<protein>
    <recommendedName>
        <fullName evidence="6">Dolichyldiphosphatase</fullName>
        <ecNumber evidence="6">3.6.1.43</ecNumber>
    </recommendedName>
</protein>